<reference evidence="4 5" key="1">
    <citation type="submission" date="2023-01" db="EMBL/GenBank/DDBJ databases">
        <title>Draft genome sequence of Nocardiopsis sp. RSe5-2 isolated from halophytes.</title>
        <authorList>
            <person name="Duangmal K."/>
            <person name="Chantavorakit T."/>
        </authorList>
    </citation>
    <scope>NUCLEOTIDE SEQUENCE [LARGE SCALE GENOMIC DNA]</scope>
    <source>
        <strain evidence="4 5">RSe5-2</strain>
    </source>
</reference>
<dbReference type="Proteomes" id="UP001527866">
    <property type="component" value="Unassembled WGS sequence"/>
</dbReference>
<feature type="transmembrane region" description="Helical" evidence="2">
    <location>
        <begin position="116"/>
        <end position="137"/>
    </location>
</feature>
<dbReference type="PANTHER" id="PTHR43849:SF2">
    <property type="entry name" value="BLL3936 PROTEIN"/>
    <property type="match status" value="1"/>
</dbReference>
<feature type="transmembrane region" description="Helical" evidence="2">
    <location>
        <begin position="173"/>
        <end position="191"/>
    </location>
</feature>
<feature type="region of interest" description="Disordered" evidence="1">
    <location>
        <begin position="1"/>
        <end position="42"/>
    </location>
</feature>
<proteinExistence type="predicted"/>
<feature type="transmembrane region" description="Helical" evidence="2">
    <location>
        <begin position="86"/>
        <end position="104"/>
    </location>
</feature>
<dbReference type="NCBIfam" id="TIGR02123">
    <property type="entry name" value="TRAP_fused"/>
    <property type="match status" value="1"/>
</dbReference>
<feature type="transmembrane region" description="Helical" evidence="2">
    <location>
        <begin position="600"/>
        <end position="621"/>
    </location>
</feature>
<dbReference type="RefSeq" id="WP_270683545.1">
    <property type="nucleotide sequence ID" value="NZ_JAQFWQ010000005.1"/>
</dbReference>
<feature type="transmembrane region" description="Helical" evidence="2">
    <location>
        <begin position="546"/>
        <end position="563"/>
    </location>
</feature>
<accession>A0ABT4TZI5</accession>
<comment type="caution">
    <text evidence="4">The sequence shown here is derived from an EMBL/GenBank/DDBJ whole genome shotgun (WGS) entry which is preliminary data.</text>
</comment>
<feature type="transmembrane region" description="Helical" evidence="2">
    <location>
        <begin position="479"/>
        <end position="504"/>
    </location>
</feature>
<feature type="transmembrane region" description="Helical" evidence="2">
    <location>
        <begin position="349"/>
        <end position="368"/>
    </location>
</feature>
<organism evidence="4 5">
    <name type="scientific">Nocardiopsis endophytica</name>
    <dbReference type="NCBI Taxonomy" id="3018445"/>
    <lineage>
        <taxon>Bacteria</taxon>
        <taxon>Bacillati</taxon>
        <taxon>Actinomycetota</taxon>
        <taxon>Actinomycetes</taxon>
        <taxon>Streptosporangiales</taxon>
        <taxon>Nocardiopsidaceae</taxon>
        <taxon>Nocardiopsis</taxon>
    </lineage>
</organism>
<feature type="transmembrane region" description="Helical" evidence="2">
    <location>
        <begin position="143"/>
        <end position="166"/>
    </location>
</feature>
<feature type="transmembrane region" description="Helical" evidence="2">
    <location>
        <begin position="575"/>
        <end position="594"/>
    </location>
</feature>
<feature type="transmembrane region" description="Helical" evidence="2">
    <location>
        <begin position="322"/>
        <end position="343"/>
    </location>
</feature>
<feature type="transmembrane region" description="Helical" evidence="2">
    <location>
        <begin position="443"/>
        <end position="467"/>
    </location>
</feature>
<evidence type="ECO:0000259" key="3">
    <source>
        <dbReference type="Pfam" id="PF06808"/>
    </source>
</evidence>
<evidence type="ECO:0000256" key="2">
    <source>
        <dbReference type="SAM" id="Phobius"/>
    </source>
</evidence>
<feature type="domain" description="TRAP C4-dicarboxylate transport system permease DctM subunit" evidence="3">
    <location>
        <begin position="162"/>
        <end position="588"/>
    </location>
</feature>
<dbReference type="InterPro" id="IPR011853">
    <property type="entry name" value="TRAP_DctM-Dct_fused"/>
</dbReference>
<dbReference type="InterPro" id="IPR010656">
    <property type="entry name" value="DctM"/>
</dbReference>
<name>A0ABT4TZI5_9ACTN</name>
<feature type="transmembrane region" description="Helical" evidence="2">
    <location>
        <begin position="389"/>
        <end position="408"/>
    </location>
</feature>
<evidence type="ECO:0000256" key="1">
    <source>
        <dbReference type="SAM" id="MobiDB-lite"/>
    </source>
</evidence>
<feature type="transmembrane region" description="Helical" evidence="2">
    <location>
        <begin position="511"/>
        <end position="540"/>
    </location>
</feature>
<feature type="transmembrane region" description="Helical" evidence="2">
    <location>
        <begin position="628"/>
        <end position="644"/>
    </location>
</feature>
<feature type="transmembrane region" description="Helical" evidence="2">
    <location>
        <begin position="59"/>
        <end position="80"/>
    </location>
</feature>
<keyword evidence="2" id="KW-0472">Membrane</keyword>
<dbReference type="EMBL" id="JAQFWQ010000005">
    <property type="protein sequence ID" value="MDA2809645.1"/>
    <property type="molecule type" value="Genomic_DNA"/>
</dbReference>
<dbReference type="PANTHER" id="PTHR43849">
    <property type="entry name" value="BLL3936 PROTEIN"/>
    <property type="match status" value="1"/>
</dbReference>
<feature type="transmembrane region" description="Helical" evidence="2">
    <location>
        <begin position="221"/>
        <end position="242"/>
    </location>
</feature>
<sequence length="681" mass="70942">MNDQPDEPGRARPATASAQLPPEPESRRLPGTEDEEEGSGPLWRRMAAERWGEERAGRAVGAATLAIAVAFGLFQGYTALFIGMDIYVQRVLHLMFVLVLVFLLKPAARFRWARSTPMAAVDLLLVAAAVAVTLYPVVNREALVLRAGGVPTGADVLVSVIALLLLLEACRRAIGPFMAFLGLAFLFYSWIGPLIPGPFSHSGQLYQRIATYSYLSDDGVFGVPLGVAATFVFAFIFFGALLQKTGGGDFFIGLAYALTGRFAGGPAKGAVVGSAMMGSITGSAIANTVTTGAFTIPMMKRVGYKKHEAAGVEAAASTGGQLLPPVMGAGAFVMAEMMGVPYADIVKVAIIPALMYFAVVFLFVDILARKNGIGGMPSGQLPRLRTTLAAGWHFLAPLLLLVTLLLAYVPPLRAGIYAIGALFVVAMLRGASRLTLSGIAEVFALTARNVLPVSVATGVAGIIVGVVGQTSLGLKLSGMIIDAAAGSLLLTLVLVALASLVLGLGLPVTAAYIVLIVLAGPALETLGLPLIVAHMIVYWYSQDSNVTPPVALAAFSASGIAGASPTRTGLAAWKFAKGLYLIPLLMAYSSIMLNGTLGEIVFSVASGMVGLVAAAVALEGFMLRRTALVERLLLVVAAVLVFMPGTTTDLIGMAMTAVLVGLQFWGRRPSPAQRPEPAAAA</sequence>
<protein>
    <submittedName>
        <fullName evidence="4">TRAP transporter permease</fullName>
    </submittedName>
</protein>
<feature type="transmembrane region" description="Helical" evidence="2">
    <location>
        <begin position="414"/>
        <end position="431"/>
    </location>
</feature>
<keyword evidence="2" id="KW-1133">Transmembrane helix</keyword>
<keyword evidence="5" id="KW-1185">Reference proteome</keyword>
<keyword evidence="2" id="KW-0812">Transmembrane</keyword>
<evidence type="ECO:0000313" key="5">
    <source>
        <dbReference type="Proteomes" id="UP001527866"/>
    </source>
</evidence>
<evidence type="ECO:0000313" key="4">
    <source>
        <dbReference type="EMBL" id="MDA2809645.1"/>
    </source>
</evidence>
<dbReference type="Pfam" id="PF06808">
    <property type="entry name" value="DctM"/>
    <property type="match status" value="1"/>
</dbReference>
<gene>
    <name evidence="4" type="ORF">O4J56_03235</name>
</gene>